<comment type="catalytic activity">
    <reaction evidence="6">
        <text>2 a quinone + NADH + H(+) = 2 a 1,4-benzosemiquinone + NAD(+)</text>
        <dbReference type="Rhea" id="RHEA:65952"/>
        <dbReference type="ChEBI" id="CHEBI:15378"/>
        <dbReference type="ChEBI" id="CHEBI:57540"/>
        <dbReference type="ChEBI" id="CHEBI:57945"/>
        <dbReference type="ChEBI" id="CHEBI:132124"/>
        <dbReference type="ChEBI" id="CHEBI:134225"/>
    </reaction>
</comment>
<comment type="catalytic activity">
    <reaction evidence="5">
        <text>N,N-dimethyl-1,4-phenylenediamine + anthranilate + 2 NAD(+) = 2-(4-dimethylaminophenyl)diazenylbenzoate + 2 NADH + 2 H(+)</text>
        <dbReference type="Rhea" id="RHEA:55872"/>
        <dbReference type="ChEBI" id="CHEBI:15378"/>
        <dbReference type="ChEBI" id="CHEBI:15783"/>
        <dbReference type="ChEBI" id="CHEBI:16567"/>
        <dbReference type="ChEBI" id="CHEBI:57540"/>
        <dbReference type="ChEBI" id="CHEBI:57945"/>
        <dbReference type="ChEBI" id="CHEBI:71579"/>
        <dbReference type="EC" id="1.7.1.17"/>
    </reaction>
    <physiologicalReaction direction="right-to-left" evidence="5">
        <dbReference type="Rhea" id="RHEA:55874"/>
    </physiologicalReaction>
</comment>
<dbReference type="InterPro" id="IPR050104">
    <property type="entry name" value="FMN-dep_NADH:Q_OxRdtase_AzoR1"/>
</dbReference>
<dbReference type="InterPro" id="IPR029039">
    <property type="entry name" value="Flavoprotein-like_sf"/>
</dbReference>
<reference evidence="9 10" key="2">
    <citation type="submission" date="2021-01" db="EMBL/GenBank/DDBJ databases">
        <title>Genomic Encyclopedia of Type Strains, Phase IV (KMG-IV): sequencing the most valuable type-strain genomes for metagenomic binning, comparative biology and taxonomic classification.</title>
        <authorList>
            <person name="Goeker M."/>
        </authorList>
    </citation>
    <scope>NUCLEOTIDE SEQUENCE [LARGE SCALE GENOMIC DNA]</scope>
    <source>
        <strain evidence="9 10">DSM 6130</strain>
    </source>
</reference>
<dbReference type="PANTHER" id="PTHR43741:SF4">
    <property type="entry name" value="FMN-DEPENDENT NADH:QUINONE OXIDOREDUCTASE"/>
    <property type="match status" value="1"/>
</dbReference>
<sequence>MKLLHVDASILGAHSVSRAVSAAIVHRLEAETPGVEIIRRDLTAAPLAHLSGGHLAAAAPDADVSAETRAENAEAARALDEFLQADVVVIGAPMYNFSIPSQLKAWIDRVLVAGRTFRYDENGRVVGLAGDKRVIVAVSRGGFYGADTPMAAFEHVETYLKAVFAFIGVPDVEFVVAEGVMAGPGLREKALDAALQDAGRLKAA</sequence>
<keyword evidence="3 6" id="KW-0560">Oxidoreductase</keyword>
<evidence type="ECO:0000256" key="4">
    <source>
        <dbReference type="ARBA" id="ARBA00023027"/>
    </source>
</evidence>
<reference evidence="8" key="1">
    <citation type="journal article" date="2014" name="Int. J. Syst. Evol. Microbiol.">
        <title>Complete genome sequence of Corynebacterium casei LMG S-19264T (=DSM 44701T), isolated from a smear-ripened cheese.</title>
        <authorList>
            <consortium name="US DOE Joint Genome Institute (JGI-PGF)"/>
            <person name="Walter F."/>
            <person name="Albersmeier A."/>
            <person name="Kalinowski J."/>
            <person name="Ruckert C."/>
        </authorList>
    </citation>
    <scope>NUCLEOTIDE SEQUENCE</scope>
    <source>
        <strain evidence="8">VKM B-1606</strain>
    </source>
</reference>
<evidence type="ECO:0000256" key="2">
    <source>
        <dbReference type="ARBA" id="ARBA00022643"/>
    </source>
</evidence>
<feature type="binding site" evidence="6">
    <location>
        <begin position="94"/>
        <end position="97"/>
    </location>
    <ligand>
        <name>FMN</name>
        <dbReference type="ChEBI" id="CHEBI:58210"/>
    </ligand>
</feature>
<dbReference type="GO" id="GO:0016655">
    <property type="term" value="F:oxidoreductase activity, acting on NAD(P)H, quinone or similar compound as acceptor"/>
    <property type="evidence" value="ECO:0007669"/>
    <property type="project" value="InterPro"/>
</dbReference>
<protein>
    <recommendedName>
        <fullName evidence="6">FMN dependent NADH:quinone oxidoreductase</fullName>
        <ecNumber evidence="6">1.6.5.-</ecNumber>
    </recommendedName>
    <alternativeName>
        <fullName evidence="6">Azo-dye reductase</fullName>
    </alternativeName>
    <alternativeName>
        <fullName evidence="6">FMN-dependent NADH-azo compound oxidoreductase</fullName>
    </alternativeName>
    <alternativeName>
        <fullName evidence="6">FMN-dependent NADH-azoreductase</fullName>
        <ecNumber evidence="6">1.7.1.17</ecNumber>
    </alternativeName>
</protein>
<comment type="cofactor">
    <cofactor evidence="6">
        <name>FMN</name>
        <dbReference type="ChEBI" id="CHEBI:58210"/>
    </cofactor>
    <text evidence="6">Binds 1 FMN per subunit.</text>
</comment>
<comment type="subunit">
    <text evidence="6">Homodimer.</text>
</comment>
<evidence type="ECO:0000259" key="7">
    <source>
        <dbReference type="Pfam" id="PF02525"/>
    </source>
</evidence>
<dbReference type="InterPro" id="IPR023048">
    <property type="entry name" value="NADH:quinone_OxRdtase_FMN_depd"/>
</dbReference>
<dbReference type="RefSeq" id="WP_204949445.1">
    <property type="nucleotide sequence ID" value="NZ_BSFF01000001.1"/>
</dbReference>
<dbReference type="EC" id="1.7.1.17" evidence="6"/>
<dbReference type="InterPro" id="IPR003680">
    <property type="entry name" value="Flavodoxin_fold"/>
</dbReference>
<proteinExistence type="inferred from homology"/>
<dbReference type="GO" id="GO:0010181">
    <property type="term" value="F:FMN binding"/>
    <property type="evidence" value="ECO:0007669"/>
    <property type="project" value="UniProtKB-UniRule"/>
</dbReference>
<evidence type="ECO:0000313" key="8">
    <source>
        <dbReference type="EMBL" id="GLK54075.1"/>
    </source>
</evidence>
<dbReference type="PANTHER" id="PTHR43741">
    <property type="entry name" value="FMN-DEPENDENT NADH-AZOREDUCTASE 1"/>
    <property type="match status" value="1"/>
</dbReference>
<keyword evidence="1 6" id="KW-0285">Flavoprotein</keyword>
<dbReference type="GO" id="GO:0009055">
    <property type="term" value="F:electron transfer activity"/>
    <property type="evidence" value="ECO:0007669"/>
    <property type="project" value="UniProtKB-UniRule"/>
</dbReference>
<gene>
    <name evidence="8" type="primary">azoR2</name>
    <name evidence="6" type="synonym">azoR</name>
    <name evidence="8" type="ORF">GCM10008170_00940</name>
    <name evidence="9" type="ORF">JOD31_001242</name>
</gene>
<evidence type="ECO:0000256" key="6">
    <source>
        <dbReference type="HAMAP-Rule" id="MF_01216"/>
    </source>
</evidence>
<dbReference type="EC" id="1.6.5.-" evidence="6"/>
<comment type="function">
    <text evidence="6">Also exhibits azoreductase activity. Catalyzes the reductive cleavage of the azo bond in aromatic azo compounds to the corresponding amines.</text>
</comment>
<dbReference type="Proteomes" id="UP001143400">
    <property type="component" value="Unassembled WGS sequence"/>
</dbReference>
<keyword evidence="2 6" id="KW-0288">FMN</keyword>
<keyword evidence="4 6" id="KW-0520">NAD</keyword>
<dbReference type="SUPFAM" id="SSF52218">
    <property type="entry name" value="Flavoproteins"/>
    <property type="match status" value="1"/>
</dbReference>
<dbReference type="GO" id="GO:0016652">
    <property type="term" value="F:oxidoreductase activity, acting on NAD(P)H as acceptor"/>
    <property type="evidence" value="ECO:0007669"/>
    <property type="project" value="UniProtKB-UniRule"/>
</dbReference>
<comment type="function">
    <text evidence="6">Quinone reductase that provides resistance to thiol-specific stress caused by electrophilic quinones.</text>
</comment>
<dbReference type="EMBL" id="JAFBCY010000002">
    <property type="protein sequence ID" value="MBM7851017.1"/>
    <property type="molecule type" value="Genomic_DNA"/>
</dbReference>
<keyword evidence="10" id="KW-1185">Reference proteome</keyword>
<feature type="binding site" evidence="6">
    <location>
        <position position="9"/>
    </location>
    <ligand>
        <name>FMN</name>
        <dbReference type="ChEBI" id="CHEBI:58210"/>
    </ligand>
</feature>
<feature type="binding site" evidence="6">
    <location>
        <begin position="15"/>
        <end position="17"/>
    </location>
    <ligand>
        <name>FMN</name>
        <dbReference type="ChEBI" id="CHEBI:58210"/>
    </ligand>
</feature>
<dbReference type="Pfam" id="PF02525">
    <property type="entry name" value="Flavodoxin_2"/>
    <property type="match status" value="1"/>
</dbReference>
<dbReference type="AlphaFoldDB" id="A0A9W6IRV2"/>
<feature type="binding site" evidence="6">
    <location>
        <begin position="139"/>
        <end position="142"/>
    </location>
    <ligand>
        <name>FMN</name>
        <dbReference type="ChEBI" id="CHEBI:58210"/>
    </ligand>
</feature>
<evidence type="ECO:0000256" key="5">
    <source>
        <dbReference type="ARBA" id="ARBA00048542"/>
    </source>
</evidence>
<name>A0A9W6IRV2_9HYPH</name>
<evidence type="ECO:0000256" key="1">
    <source>
        <dbReference type="ARBA" id="ARBA00022630"/>
    </source>
</evidence>
<organism evidence="8 11">
    <name type="scientific">Methylopila capsulata</name>
    <dbReference type="NCBI Taxonomy" id="61654"/>
    <lineage>
        <taxon>Bacteria</taxon>
        <taxon>Pseudomonadati</taxon>
        <taxon>Pseudomonadota</taxon>
        <taxon>Alphaproteobacteria</taxon>
        <taxon>Hyphomicrobiales</taxon>
        <taxon>Methylopilaceae</taxon>
        <taxon>Methylopila</taxon>
    </lineage>
</organism>
<evidence type="ECO:0000313" key="9">
    <source>
        <dbReference type="EMBL" id="MBM7851017.1"/>
    </source>
</evidence>
<comment type="similarity">
    <text evidence="6">Belongs to the azoreductase type 1 family.</text>
</comment>
<dbReference type="EMBL" id="BSFF01000001">
    <property type="protein sequence ID" value="GLK54075.1"/>
    <property type="molecule type" value="Genomic_DNA"/>
</dbReference>
<reference evidence="8" key="3">
    <citation type="submission" date="2023-01" db="EMBL/GenBank/DDBJ databases">
        <authorList>
            <person name="Sun Q."/>
            <person name="Evtushenko L."/>
        </authorList>
    </citation>
    <scope>NUCLEOTIDE SEQUENCE</scope>
    <source>
        <strain evidence="8">VKM B-1606</strain>
    </source>
</reference>
<accession>A0A9W6IRV2</accession>
<dbReference type="Proteomes" id="UP000758856">
    <property type="component" value="Unassembled WGS sequence"/>
</dbReference>
<evidence type="ECO:0000313" key="10">
    <source>
        <dbReference type="Proteomes" id="UP000758856"/>
    </source>
</evidence>
<dbReference type="Gene3D" id="3.40.50.360">
    <property type="match status" value="1"/>
</dbReference>
<evidence type="ECO:0000256" key="3">
    <source>
        <dbReference type="ARBA" id="ARBA00023002"/>
    </source>
</evidence>
<comment type="caution">
    <text evidence="8">The sequence shown here is derived from an EMBL/GenBank/DDBJ whole genome shotgun (WGS) entry which is preliminary data.</text>
</comment>
<dbReference type="HAMAP" id="MF_01216">
    <property type="entry name" value="Azoreductase_type1"/>
    <property type="match status" value="1"/>
</dbReference>
<evidence type="ECO:0000313" key="11">
    <source>
        <dbReference type="Proteomes" id="UP001143400"/>
    </source>
</evidence>
<feature type="domain" description="Flavodoxin-like fold" evidence="7">
    <location>
        <begin position="1"/>
        <end position="199"/>
    </location>
</feature>